<organism evidence="3 4">
    <name type="scientific">Siansivirga zeaxanthinifaciens CC-SAMT-1</name>
    <dbReference type="NCBI Taxonomy" id="1454006"/>
    <lineage>
        <taxon>Bacteria</taxon>
        <taxon>Pseudomonadati</taxon>
        <taxon>Bacteroidota</taxon>
        <taxon>Flavobacteriia</taxon>
        <taxon>Flavobacteriales</taxon>
        <taxon>Flavobacteriaceae</taxon>
        <taxon>Siansivirga</taxon>
    </lineage>
</organism>
<name>A0A0C5WIU9_9FLAO</name>
<protein>
    <recommendedName>
        <fullName evidence="2">DUF4296 domain-containing protein</fullName>
    </recommendedName>
</protein>
<dbReference type="PROSITE" id="PS51257">
    <property type="entry name" value="PROKAR_LIPOPROTEIN"/>
    <property type="match status" value="1"/>
</dbReference>
<dbReference type="InterPro" id="IPR025381">
    <property type="entry name" value="DUF4296"/>
</dbReference>
<keyword evidence="1" id="KW-0175">Coiled coil</keyword>
<accession>A0A0C5WIU9</accession>
<gene>
    <name evidence="3" type="ORF">AW14_02200</name>
</gene>
<dbReference type="OrthoDB" id="1525222at2"/>
<dbReference type="KEGG" id="sze:AW14_02200"/>
<dbReference type="AlphaFoldDB" id="A0A0C5WIU9"/>
<sequence length="179" mass="20663">MLKQTLFYFCIILIIASCNKYGGPDKPDNLISKSDMVKILIDSKIISSATSANKIILEKHGVNLETYVFEKYKIDSLQFAQSNSYYAHNIKDYEEIYDKVIDSLERLKVYLNDLKLKLEKEEKKKETDSIDILRAKDSIKRFAIRDSILKIDSLKTQLHLNRKEASHEGVLVSPVSDRD</sequence>
<evidence type="ECO:0000259" key="2">
    <source>
        <dbReference type="Pfam" id="PF14129"/>
    </source>
</evidence>
<keyword evidence="4" id="KW-1185">Reference proteome</keyword>
<dbReference type="RefSeq" id="WP_052647410.1">
    <property type="nucleotide sequence ID" value="NZ_CP007202.1"/>
</dbReference>
<evidence type="ECO:0000313" key="3">
    <source>
        <dbReference type="EMBL" id="AJR02630.1"/>
    </source>
</evidence>
<evidence type="ECO:0000256" key="1">
    <source>
        <dbReference type="SAM" id="Coils"/>
    </source>
</evidence>
<dbReference type="EMBL" id="CP007202">
    <property type="protein sequence ID" value="AJR02630.1"/>
    <property type="molecule type" value="Genomic_DNA"/>
</dbReference>
<evidence type="ECO:0000313" key="4">
    <source>
        <dbReference type="Proteomes" id="UP000032229"/>
    </source>
</evidence>
<proteinExistence type="predicted"/>
<dbReference type="STRING" id="1454006.AW14_02200"/>
<dbReference type="Pfam" id="PF14129">
    <property type="entry name" value="DUF4296"/>
    <property type="match status" value="1"/>
</dbReference>
<dbReference type="HOGENOM" id="CLU_128773_0_0_10"/>
<feature type="coiled-coil region" evidence="1">
    <location>
        <begin position="104"/>
        <end position="136"/>
    </location>
</feature>
<feature type="domain" description="DUF4296" evidence="2">
    <location>
        <begin position="27"/>
        <end position="107"/>
    </location>
</feature>
<dbReference type="Proteomes" id="UP000032229">
    <property type="component" value="Chromosome"/>
</dbReference>
<reference evidence="3 4" key="1">
    <citation type="submission" date="2014-02" db="EMBL/GenBank/DDBJ databases">
        <authorList>
            <person name="Young C.-C."/>
            <person name="Hameed A."/>
            <person name="Huang H.-C."/>
            <person name="Shahina M."/>
        </authorList>
    </citation>
    <scope>NUCLEOTIDE SEQUENCE [LARGE SCALE GENOMIC DNA]</scope>
    <source>
        <strain evidence="3 4">CC-SAMT-1</strain>
    </source>
</reference>